<accession>A0A1I5DQ39</accession>
<dbReference type="Proteomes" id="UP000199564">
    <property type="component" value="Unassembled WGS sequence"/>
</dbReference>
<evidence type="ECO:0000256" key="1">
    <source>
        <dbReference type="SAM" id="Phobius"/>
    </source>
</evidence>
<sequence length="46" mass="5510">MTTSLKRIEKEIIQNWKVILILGLLFLFIWNYPDIKQGIVDGWKAY</sequence>
<name>A0A1I5DQ39_9BACT</name>
<keyword evidence="3" id="KW-1185">Reference proteome</keyword>
<evidence type="ECO:0000313" key="2">
    <source>
        <dbReference type="EMBL" id="SFO01344.1"/>
    </source>
</evidence>
<evidence type="ECO:0000313" key="3">
    <source>
        <dbReference type="Proteomes" id="UP000199564"/>
    </source>
</evidence>
<proteinExistence type="predicted"/>
<dbReference type="EMBL" id="FOVW01000003">
    <property type="protein sequence ID" value="SFO01344.1"/>
    <property type="molecule type" value="Genomic_DNA"/>
</dbReference>
<reference evidence="3" key="1">
    <citation type="submission" date="2016-10" db="EMBL/GenBank/DDBJ databases">
        <authorList>
            <person name="Varghese N."/>
            <person name="Submissions S."/>
        </authorList>
    </citation>
    <scope>NUCLEOTIDE SEQUENCE [LARGE SCALE GENOMIC DNA]</scope>
    <source>
        <strain evidence="3">DSM 15282</strain>
    </source>
</reference>
<protein>
    <submittedName>
        <fullName evidence="2">Uncharacterized protein</fullName>
    </submittedName>
</protein>
<keyword evidence="1" id="KW-0472">Membrane</keyword>
<dbReference type="AlphaFoldDB" id="A0A1I5DQ39"/>
<organism evidence="2 3">
    <name type="scientific">Algoriphagus ornithinivorans</name>
    <dbReference type="NCBI Taxonomy" id="226506"/>
    <lineage>
        <taxon>Bacteria</taxon>
        <taxon>Pseudomonadati</taxon>
        <taxon>Bacteroidota</taxon>
        <taxon>Cytophagia</taxon>
        <taxon>Cytophagales</taxon>
        <taxon>Cyclobacteriaceae</taxon>
        <taxon>Algoriphagus</taxon>
    </lineage>
</organism>
<keyword evidence="1" id="KW-1133">Transmembrane helix</keyword>
<keyword evidence="1" id="KW-0812">Transmembrane</keyword>
<gene>
    <name evidence="2" type="ORF">SAMN04488519_103105</name>
</gene>
<feature type="transmembrane region" description="Helical" evidence="1">
    <location>
        <begin position="12"/>
        <end position="32"/>
    </location>
</feature>
<dbReference type="RefSeq" id="WP_175557847.1">
    <property type="nucleotide sequence ID" value="NZ_FOVW01000003.1"/>
</dbReference>